<dbReference type="EMBL" id="LDRC01000022">
    <property type="protein sequence ID" value="KTR52851.1"/>
    <property type="molecule type" value="Genomic_DNA"/>
</dbReference>
<accession>A0A147DSG8</accession>
<dbReference type="SUPFAM" id="SSF54106">
    <property type="entry name" value="LysM domain"/>
    <property type="match status" value="1"/>
</dbReference>
<dbReference type="AlphaFoldDB" id="A0A147DSG8"/>
<dbReference type="PROSITE" id="PS51257">
    <property type="entry name" value="PROKAR_LIPOPROTEIN"/>
    <property type="match status" value="1"/>
</dbReference>
<protein>
    <recommendedName>
        <fullName evidence="2">LysM domain-containing protein</fullName>
    </recommendedName>
</protein>
<dbReference type="PROSITE" id="PS51782">
    <property type="entry name" value="LYSM"/>
    <property type="match status" value="1"/>
</dbReference>
<dbReference type="InterPro" id="IPR018392">
    <property type="entry name" value="LysM"/>
</dbReference>
<evidence type="ECO:0000256" key="1">
    <source>
        <dbReference type="SAM" id="MobiDB-lite"/>
    </source>
</evidence>
<dbReference type="PATRIC" id="fig|465820.4.peg.1063"/>
<dbReference type="RefSeq" id="WP_058749247.1">
    <property type="nucleotide sequence ID" value="NZ_LDRC01000022.1"/>
</dbReference>
<gene>
    <name evidence="3" type="ORF">NS359_05080</name>
</gene>
<evidence type="ECO:0000259" key="2">
    <source>
        <dbReference type="PROSITE" id="PS51782"/>
    </source>
</evidence>
<organism evidence="3 4">
    <name type="scientific">Curtobacterium oceanosedimentum</name>
    <dbReference type="NCBI Taxonomy" id="465820"/>
    <lineage>
        <taxon>Bacteria</taxon>
        <taxon>Bacillati</taxon>
        <taxon>Actinomycetota</taxon>
        <taxon>Actinomycetes</taxon>
        <taxon>Micrococcales</taxon>
        <taxon>Microbacteriaceae</taxon>
        <taxon>Curtobacterium</taxon>
    </lineage>
</organism>
<dbReference type="Proteomes" id="UP000072763">
    <property type="component" value="Unassembled WGS sequence"/>
</dbReference>
<name>A0A147DSG8_9MICO</name>
<dbReference type="InterPro" id="IPR036779">
    <property type="entry name" value="LysM_dom_sf"/>
</dbReference>
<sequence length="287" mass="30148">MGRTRAHAAAVVALVGTSALLLTGCSLFGDDAPLPKPTGHAAPSASATPGPVDGSGTTGDTAQAVAAPQAVPAGTVVAETDAVSRSGDTSIHVRIVANDHGTFDAQLSGYRTTQPQPMSVEFRRTAQFGDGTDDRAVGTTRWGAQAQPPGTVSLFDAGADPDWLRTVVLVPDQSDGDDSDRPWVHKVLAIGTLSWSIPDPEPDLHVTLGAARPGAYGYAFDADDQTLRGTTGTPVAYRVNEGDDQTTIAERFGITVEQLRWLNPQMPTNRRDWVLAGSWLNLDPATR</sequence>
<dbReference type="STRING" id="465820.NS263_02465"/>
<comment type="caution">
    <text evidence="3">The sequence shown here is derived from an EMBL/GenBank/DDBJ whole genome shotgun (WGS) entry which is preliminary data.</text>
</comment>
<reference evidence="3 4" key="1">
    <citation type="journal article" date="2016" name="Front. Microbiol.">
        <title>Genomic Resource of Rice Seed Associated Bacteria.</title>
        <authorList>
            <person name="Midha S."/>
            <person name="Bansal K."/>
            <person name="Sharma S."/>
            <person name="Kumar N."/>
            <person name="Patil P.P."/>
            <person name="Chaudhry V."/>
            <person name="Patil P.B."/>
        </authorList>
    </citation>
    <scope>NUCLEOTIDE SEQUENCE [LARGE SCALE GENOMIC DNA]</scope>
    <source>
        <strain evidence="3 4">NS359</strain>
    </source>
</reference>
<evidence type="ECO:0000313" key="3">
    <source>
        <dbReference type="EMBL" id="KTR52851.1"/>
    </source>
</evidence>
<dbReference type="Pfam" id="PF01476">
    <property type="entry name" value="LysM"/>
    <property type="match status" value="1"/>
</dbReference>
<dbReference type="OrthoDB" id="4977133at2"/>
<feature type="domain" description="LysM" evidence="2">
    <location>
        <begin position="235"/>
        <end position="282"/>
    </location>
</feature>
<proteinExistence type="predicted"/>
<dbReference type="CDD" id="cd00118">
    <property type="entry name" value="LysM"/>
    <property type="match status" value="1"/>
</dbReference>
<evidence type="ECO:0000313" key="4">
    <source>
        <dbReference type="Proteomes" id="UP000072763"/>
    </source>
</evidence>
<feature type="region of interest" description="Disordered" evidence="1">
    <location>
        <begin position="36"/>
        <end position="60"/>
    </location>
</feature>
<dbReference type="Gene3D" id="3.10.350.10">
    <property type="entry name" value="LysM domain"/>
    <property type="match status" value="1"/>
</dbReference>